<sequence length="69" mass="8324">MNIERRDGISATLCLLKHLVCRYHIHKLSYPIDYFRIQNILKAFVYKCRDFDHKNEHAKKVACFRKENA</sequence>
<evidence type="ECO:0000313" key="1">
    <source>
        <dbReference type="EMBL" id="POU68217.1"/>
    </source>
</evidence>
<dbReference type="AlphaFoldDB" id="A0A2S4S2Y7"/>
<protein>
    <submittedName>
        <fullName evidence="1">Uncharacterized protein</fullName>
    </submittedName>
</protein>
<gene>
    <name evidence="1" type="ORF">C3430_03845</name>
</gene>
<accession>A0A2S4S2Y7</accession>
<organism evidence="1 2">
    <name type="scientific">Citrobacter amalonaticus</name>
    <dbReference type="NCBI Taxonomy" id="35703"/>
    <lineage>
        <taxon>Bacteria</taxon>
        <taxon>Pseudomonadati</taxon>
        <taxon>Pseudomonadota</taxon>
        <taxon>Gammaproteobacteria</taxon>
        <taxon>Enterobacterales</taxon>
        <taxon>Enterobacteriaceae</taxon>
        <taxon>Citrobacter</taxon>
    </lineage>
</organism>
<proteinExistence type="predicted"/>
<reference evidence="1 2" key="1">
    <citation type="submission" date="2018-01" db="EMBL/GenBank/DDBJ databases">
        <title>Complete genome sequences of 14 Citrobacter spp. isolated from plant in Canada.</title>
        <authorList>
            <person name="Bhandare S.G."/>
            <person name="Colavecchio A."/>
            <person name="Jeukens J."/>
            <person name="Emond-Rheault J.-G."/>
            <person name="Freschi L."/>
            <person name="Hamel J."/>
            <person name="Kukavica-Ibrulj I."/>
            <person name="Levesque R."/>
            <person name="Goodridge L."/>
        </authorList>
    </citation>
    <scope>NUCLEOTIDE SEQUENCE [LARGE SCALE GENOMIC DNA]</scope>
    <source>
        <strain evidence="1 2">S1285</strain>
    </source>
</reference>
<name>A0A2S4S2Y7_CITAM</name>
<evidence type="ECO:0000313" key="2">
    <source>
        <dbReference type="Proteomes" id="UP000237003"/>
    </source>
</evidence>
<dbReference type="Proteomes" id="UP000237003">
    <property type="component" value="Unassembled WGS sequence"/>
</dbReference>
<dbReference type="EMBL" id="PQLX01000001">
    <property type="protein sequence ID" value="POU68217.1"/>
    <property type="molecule type" value="Genomic_DNA"/>
</dbReference>
<comment type="caution">
    <text evidence="1">The sequence shown here is derived from an EMBL/GenBank/DDBJ whole genome shotgun (WGS) entry which is preliminary data.</text>
</comment>